<dbReference type="EMBL" id="JBICCN010000429">
    <property type="protein sequence ID" value="KAL3069451.1"/>
    <property type="molecule type" value="Genomic_DNA"/>
</dbReference>
<keyword evidence="5" id="KW-1185">Reference proteome</keyword>
<evidence type="ECO:0000313" key="5">
    <source>
        <dbReference type="Proteomes" id="UP001620645"/>
    </source>
</evidence>
<name>A0ABD2HSN1_HETSC</name>
<dbReference type="InterPro" id="IPR036597">
    <property type="entry name" value="Fido-like_dom_sf"/>
</dbReference>
<feature type="binding site" evidence="2">
    <location>
        <begin position="135"/>
        <end position="142"/>
    </location>
    <ligand>
        <name>ATP</name>
        <dbReference type="ChEBI" id="CHEBI:30616"/>
    </ligand>
</feature>
<feature type="binding site" evidence="2">
    <location>
        <position position="175"/>
    </location>
    <ligand>
        <name>ATP</name>
        <dbReference type="ChEBI" id="CHEBI:30616"/>
    </ligand>
</feature>
<accession>A0ABD2HSN1</accession>
<dbReference type="AlphaFoldDB" id="A0ABD2HSN1"/>
<dbReference type="PANTHER" id="PTHR13504">
    <property type="entry name" value="FIDO DOMAIN-CONTAINING PROTEIN DDB_G0283145"/>
    <property type="match status" value="1"/>
</dbReference>
<proteinExistence type="predicted"/>
<dbReference type="InterPro" id="IPR003812">
    <property type="entry name" value="Fido"/>
</dbReference>
<feature type="active site" evidence="1">
    <location>
        <position position="131"/>
    </location>
</feature>
<keyword evidence="2" id="KW-0547">Nucleotide-binding</keyword>
<comment type="caution">
    <text evidence="4">The sequence shown here is derived from an EMBL/GenBank/DDBJ whole genome shotgun (WGS) entry which is preliminary data.</text>
</comment>
<evidence type="ECO:0000256" key="1">
    <source>
        <dbReference type="PIRSR" id="PIRSR640198-1"/>
    </source>
</evidence>
<dbReference type="Pfam" id="PF02661">
    <property type="entry name" value="Fic"/>
    <property type="match status" value="1"/>
</dbReference>
<organism evidence="4 5">
    <name type="scientific">Heterodera schachtii</name>
    <name type="common">Sugarbeet cyst nematode worm</name>
    <name type="synonym">Tylenchus schachtii</name>
    <dbReference type="NCBI Taxonomy" id="97005"/>
    <lineage>
        <taxon>Eukaryota</taxon>
        <taxon>Metazoa</taxon>
        <taxon>Ecdysozoa</taxon>
        <taxon>Nematoda</taxon>
        <taxon>Chromadorea</taxon>
        <taxon>Rhabditida</taxon>
        <taxon>Tylenchina</taxon>
        <taxon>Tylenchomorpha</taxon>
        <taxon>Tylenchoidea</taxon>
        <taxon>Heteroderidae</taxon>
        <taxon>Heteroderinae</taxon>
        <taxon>Heterodera</taxon>
    </lineage>
</organism>
<keyword evidence="2" id="KW-0067">ATP-binding</keyword>
<dbReference type="InterPro" id="IPR040198">
    <property type="entry name" value="Fido_containing"/>
</dbReference>
<dbReference type="Proteomes" id="UP001620645">
    <property type="component" value="Unassembled WGS sequence"/>
</dbReference>
<evidence type="ECO:0000313" key="4">
    <source>
        <dbReference type="EMBL" id="KAL3069451.1"/>
    </source>
</evidence>
<dbReference type="PROSITE" id="PS51459">
    <property type="entry name" value="FIDO"/>
    <property type="match status" value="1"/>
</dbReference>
<evidence type="ECO:0000259" key="3">
    <source>
        <dbReference type="PROSITE" id="PS51459"/>
    </source>
</evidence>
<dbReference type="Gene3D" id="1.10.3290.10">
    <property type="entry name" value="Fido-like domain"/>
    <property type="match status" value="1"/>
</dbReference>
<evidence type="ECO:0000256" key="2">
    <source>
        <dbReference type="PIRSR" id="PIRSR640198-2"/>
    </source>
</evidence>
<gene>
    <name evidence="4" type="ORF">niasHS_018176</name>
</gene>
<protein>
    <recommendedName>
        <fullName evidence="3">Fido domain-containing protein</fullName>
    </recommendedName>
</protein>
<dbReference type="SUPFAM" id="SSF140931">
    <property type="entry name" value="Fic-like"/>
    <property type="match status" value="1"/>
</dbReference>
<dbReference type="PANTHER" id="PTHR13504:SF38">
    <property type="entry name" value="FIDO DOMAIN-CONTAINING PROTEIN"/>
    <property type="match status" value="1"/>
</dbReference>
<reference evidence="4 5" key="1">
    <citation type="submission" date="2024-10" db="EMBL/GenBank/DDBJ databases">
        <authorList>
            <person name="Kim D."/>
        </authorList>
    </citation>
    <scope>NUCLEOTIDE SEQUENCE [LARGE SCALE GENOMIC DNA]</scope>
    <source>
        <strain evidence="4">Taebaek</strain>
    </source>
</reference>
<sequence>MENDELRPRESFDSDEDYAEARRLGVAWRASEQMKKKLEIHQAKELDKPRILALHHTIMVGEKDCAAAAGVYRLTDVFVGDDPIGVPAWEIAGAMTAFCQWLKAEEEKLHEGGGELARFAAEAHLRLVQIHPAEDGNGRLARLLMNLLLNRREKGPIILRESFHDQYDECMRTGNIEALVVEINVELNNLEKAGCSNAV</sequence>
<feature type="domain" description="Fido" evidence="3">
    <location>
        <begin position="46"/>
        <end position="185"/>
    </location>
</feature>